<evidence type="ECO:0000256" key="3">
    <source>
        <dbReference type="ARBA" id="ARBA00022968"/>
    </source>
</evidence>
<dbReference type="PANTHER" id="PTHR12270:SF52">
    <property type="entry name" value="GLYCOSYLTRANSFERASE-LIKE PROTEIN GNT13-RELATED"/>
    <property type="match status" value="1"/>
</dbReference>
<sequence>MKIMRAMKASVEELNLELGKQDHLLQSEIDAALGCSVLKYQTLQAWLSSSVDPQASGVVLVTQASLDRLPRLEAQLLAWRGAASVALYVPWSDQRQETEDRLNSIRDMYGRLLDAGVGGVVVSILFGNSPSEHEYNNLYPINALRNLALNTSKFCAAELVLLVDVDFLPSKALVDKCQDEEYLAAMRQMTSAGSALVVPAFEMQELDADASHLSMEELQELCKEGRAEGFHVTNYPKGHSPTDFERWFSSTEPYEVEYQSNYEPYVIMNVKTVPKYDERFRGYGMNKISHLYEVSRTHRLVVLPQVFIAAYEHAKSTSWERTFGEKRDPAHAVRIAVLWGRFRQEKDSEYSDKVDRLAPAVLSWPSKRSDPTAAVQTSHALVVSFARRRKPLRMFERSRSKLQELLASRCPRRHPTLLSAEAF</sequence>
<dbReference type="EMBL" id="HBKN01013921">
    <property type="protein sequence ID" value="CAE2289424.1"/>
    <property type="molecule type" value="Transcribed_RNA"/>
</dbReference>
<evidence type="ECO:0000256" key="6">
    <source>
        <dbReference type="ARBA" id="ARBA00023180"/>
    </source>
</evidence>
<evidence type="ECO:0000313" key="7">
    <source>
        <dbReference type="EMBL" id="CAE2289424.1"/>
    </source>
</evidence>
<evidence type="ECO:0000313" key="8">
    <source>
        <dbReference type="EMBL" id="CAE2289426.1"/>
    </source>
</evidence>
<keyword evidence="4" id="KW-1133">Transmembrane helix</keyword>
<keyword evidence="2" id="KW-0812">Transmembrane</keyword>
<name>A0A6U5YT42_GUITH</name>
<evidence type="ECO:0000256" key="4">
    <source>
        <dbReference type="ARBA" id="ARBA00022989"/>
    </source>
</evidence>
<evidence type="ECO:0000256" key="5">
    <source>
        <dbReference type="ARBA" id="ARBA00023136"/>
    </source>
</evidence>
<gene>
    <name evidence="7" type="ORF">GTHE00462_LOCUS10842</name>
    <name evidence="8" type="ORF">GTHE00462_LOCUS10843</name>
</gene>
<dbReference type="InterPro" id="IPR051292">
    <property type="entry name" value="Xyl/GlcA_transferase"/>
</dbReference>
<evidence type="ECO:0000256" key="1">
    <source>
        <dbReference type="ARBA" id="ARBA00004606"/>
    </source>
</evidence>
<protein>
    <submittedName>
        <fullName evidence="8">Uncharacterized protein</fullName>
    </submittedName>
</protein>
<organism evidence="8">
    <name type="scientific">Guillardia theta</name>
    <name type="common">Cryptophyte</name>
    <name type="synonym">Cryptomonas phi</name>
    <dbReference type="NCBI Taxonomy" id="55529"/>
    <lineage>
        <taxon>Eukaryota</taxon>
        <taxon>Cryptophyceae</taxon>
        <taxon>Pyrenomonadales</taxon>
        <taxon>Geminigeraceae</taxon>
        <taxon>Guillardia</taxon>
    </lineage>
</organism>
<accession>A0A6U5YT42</accession>
<reference evidence="8" key="1">
    <citation type="submission" date="2021-01" db="EMBL/GenBank/DDBJ databases">
        <authorList>
            <person name="Corre E."/>
            <person name="Pelletier E."/>
            <person name="Niang G."/>
            <person name="Scheremetjew M."/>
            <person name="Finn R."/>
            <person name="Kale V."/>
            <person name="Holt S."/>
            <person name="Cochrane G."/>
            <person name="Meng A."/>
            <person name="Brown T."/>
            <person name="Cohen L."/>
        </authorList>
    </citation>
    <scope>NUCLEOTIDE SEQUENCE</scope>
    <source>
        <strain evidence="8">CCMP 2712</strain>
    </source>
</reference>
<keyword evidence="3" id="KW-0735">Signal-anchor</keyword>
<dbReference type="GO" id="GO:0035269">
    <property type="term" value="P:protein O-linked glycosylation via mannose"/>
    <property type="evidence" value="ECO:0007669"/>
    <property type="project" value="TreeGrafter"/>
</dbReference>
<keyword evidence="5" id="KW-0472">Membrane</keyword>
<comment type="subcellular location">
    <subcellularLocation>
        <location evidence="1">Membrane</location>
        <topology evidence="1">Single-pass type II membrane protein</topology>
    </subcellularLocation>
</comment>
<evidence type="ECO:0000256" key="2">
    <source>
        <dbReference type="ARBA" id="ARBA00022692"/>
    </source>
</evidence>
<proteinExistence type="predicted"/>
<dbReference type="AlphaFoldDB" id="A0A6U5YT42"/>
<dbReference type="PANTHER" id="PTHR12270">
    <property type="entry name" value="GLYCOSYLTRANSFERASE-RELATED"/>
    <property type="match status" value="1"/>
</dbReference>
<dbReference type="GO" id="GO:0015020">
    <property type="term" value="F:glucuronosyltransferase activity"/>
    <property type="evidence" value="ECO:0007669"/>
    <property type="project" value="TreeGrafter"/>
</dbReference>
<dbReference type="GO" id="GO:0042285">
    <property type="term" value="F:xylosyltransferase activity"/>
    <property type="evidence" value="ECO:0007669"/>
    <property type="project" value="TreeGrafter"/>
</dbReference>
<dbReference type="EMBL" id="HBKN01013922">
    <property type="protein sequence ID" value="CAE2289426.1"/>
    <property type="molecule type" value="Transcribed_RNA"/>
</dbReference>
<keyword evidence="6" id="KW-0325">Glycoprotein</keyword>
<dbReference type="GO" id="GO:0016020">
    <property type="term" value="C:membrane"/>
    <property type="evidence" value="ECO:0007669"/>
    <property type="project" value="UniProtKB-SubCell"/>
</dbReference>
<dbReference type="Pfam" id="PF13896">
    <property type="entry name" value="Glyco_transf_49"/>
    <property type="match status" value="1"/>
</dbReference>